<dbReference type="InterPro" id="IPR026433">
    <property type="entry name" value="MarR_EPS"/>
</dbReference>
<evidence type="ECO:0000313" key="1">
    <source>
        <dbReference type="EMBL" id="TFH68610.1"/>
    </source>
</evidence>
<organism evidence="1 2">
    <name type="scientific">Gammaproteobacteria bacterium LSUCC0057</name>
    <dbReference type="NCBI Taxonomy" id="2559237"/>
    <lineage>
        <taxon>Bacteria</taxon>
        <taxon>Pseudomonadati</taxon>
        <taxon>Pseudomonadota</taxon>
        <taxon>Gammaproteobacteria</taxon>
        <taxon>Cellvibrionales</taxon>
        <taxon>Porticoccaceae</taxon>
        <taxon>SAR92 clade</taxon>
    </lineage>
</organism>
<dbReference type="OrthoDB" id="8537236at2"/>
<dbReference type="SUPFAM" id="SSF46785">
    <property type="entry name" value="Winged helix' DNA-binding domain"/>
    <property type="match status" value="1"/>
</dbReference>
<accession>A0A4Y8UIS9</accession>
<sequence>MPTSDTLEKEYQLLSLIEQQPQLTQRQLASELGVSLGKTHYVLTALIERGLVKSGNFARSANKSGYAYVLTPKGIKEKVVITRAFLQRKMAEYDRITADIARLHQELGE</sequence>
<dbReference type="InterPro" id="IPR036388">
    <property type="entry name" value="WH-like_DNA-bd_sf"/>
</dbReference>
<dbReference type="AlphaFoldDB" id="A0A4Y8UIS9"/>
<protein>
    <submittedName>
        <fullName evidence="1">MarR family EPS-associated transcriptional regulator</fullName>
    </submittedName>
</protein>
<gene>
    <name evidence="1" type="ORF">E3W66_01210</name>
</gene>
<proteinExistence type="predicted"/>
<comment type="caution">
    <text evidence="1">The sequence shown here is derived from an EMBL/GenBank/DDBJ whole genome shotgun (WGS) entry which is preliminary data.</text>
</comment>
<dbReference type="NCBIfam" id="TIGR04176">
    <property type="entry name" value="MarR_EPS"/>
    <property type="match status" value="1"/>
</dbReference>
<dbReference type="Gene3D" id="1.10.10.10">
    <property type="entry name" value="Winged helix-like DNA-binding domain superfamily/Winged helix DNA-binding domain"/>
    <property type="match status" value="1"/>
</dbReference>
<reference evidence="1 2" key="1">
    <citation type="submission" date="2019-03" db="EMBL/GenBank/DDBJ databases">
        <title>Draft genome of Gammaproteobacteria bacterium LSUCC0057, a member of the SAR92 clade.</title>
        <authorList>
            <person name="Lanclos V.C."/>
            <person name="Doiron C."/>
            <person name="Henson M.W."/>
            <person name="Thrash J.C."/>
        </authorList>
    </citation>
    <scope>NUCLEOTIDE SEQUENCE [LARGE SCALE GENOMIC DNA]</scope>
    <source>
        <strain evidence="1 2">LSUCC0057</strain>
    </source>
</reference>
<evidence type="ECO:0000313" key="2">
    <source>
        <dbReference type="Proteomes" id="UP000298133"/>
    </source>
</evidence>
<dbReference type="Proteomes" id="UP000298133">
    <property type="component" value="Unassembled WGS sequence"/>
</dbReference>
<dbReference type="InterPro" id="IPR036390">
    <property type="entry name" value="WH_DNA-bd_sf"/>
</dbReference>
<keyword evidence="2" id="KW-1185">Reference proteome</keyword>
<dbReference type="EMBL" id="SPIA01000001">
    <property type="protein sequence ID" value="TFH68610.1"/>
    <property type="molecule type" value="Genomic_DNA"/>
</dbReference>
<dbReference type="Pfam" id="PF13412">
    <property type="entry name" value="HTH_24"/>
    <property type="match status" value="1"/>
</dbReference>
<name>A0A4Y8UIS9_9GAMM</name>